<dbReference type="Gene3D" id="3.30.160.60">
    <property type="entry name" value="Classic Zinc Finger"/>
    <property type="match status" value="2"/>
</dbReference>
<feature type="compositionally biased region" description="Gly residues" evidence="5">
    <location>
        <begin position="125"/>
        <end position="138"/>
    </location>
</feature>
<organism evidence="7 8">
    <name type="scientific">Folsomia candida</name>
    <name type="common">Springtail</name>
    <dbReference type="NCBI Taxonomy" id="158441"/>
    <lineage>
        <taxon>Eukaryota</taxon>
        <taxon>Metazoa</taxon>
        <taxon>Ecdysozoa</taxon>
        <taxon>Arthropoda</taxon>
        <taxon>Hexapoda</taxon>
        <taxon>Collembola</taxon>
        <taxon>Entomobryomorpha</taxon>
        <taxon>Isotomoidea</taxon>
        <taxon>Isotomidae</taxon>
        <taxon>Proisotominae</taxon>
        <taxon>Folsomia</taxon>
    </lineage>
</organism>
<dbReference type="PROSITE" id="PS00028">
    <property type="entry name" value="ZINC_FINGER_C2H2_1"/>
    <property type="match status" value="2"/>
</dbReference>
<feature type="compositionally biased region" description="Low complexity" evidence="5">
    <location>
        <begin position="35"/>
        <end position="45"/>
    </location>
</feature>
<proteinExistence type="predicted"/>
<feature type="domain" description="C2H2-type" evidence="6">
    <location>
        <begin position="176"/>
        <end position="203"/>
    </location>
</feature>
<dbReference type="InterPro" id="IPR036236">
    <property type="entry name" value="Znf_C2H2_sf"/>
</dbReference>
<dbReference type="Pfam" id="PF00096">
    <property type="entry name" value="zf-C2H2"/>
    <property type="match status" value="2"/>
</dbReference>
<name>A0A226DJ97_FOLCA</name>
<evidence type="ECO:0000259" key="6">
    <source>
        <dbReference type="PROSITE" id="PS50157"/>
    </source>
</evidence>
<dbReference type="InterPro" id="IPR013087">
    <property type="entry name" value="Znf_C2H2_type"/>
</dbReference>
<dbReference type="GO" id="GO:0008270">
    <property type="term" value="F:zinc ion binding"/>
    <property type="evidence" value="ECO:0007669"/>
    <property type="project" value="UniProtKB-KW"/>
</dbReference>
<keyword evidence="3" id="KW-0862">Zinc</keyword>
<dbReference type="STRING" id="158441.A0A226DJ97"/>
<dbReference type="EMBL" id="LNIX01000017">
    <property type="protein sequence ID" value="OXA45612.1"/>
    <property type="molecule type" value="Genomic_DNA"/>
</dbReference>
<feature type="compositionally biased region" description="Acidic residues" evidence="5">
    <location>
        <begin position="108"/>
        <end position="120"/>
    </location>
</feature>
<dbReference type="PROSITE" id="PS50157">
    <property type="entry name" value="ZINC_FINGER_C2H2_2"/>
    <property type="match status" value="2"/>
</dbReference>
<dbReference type="SMART" id="SM00355">
    <property type="entry name" value="ZnF_C2H2"/>
    <property type="match status" value="2"/>
</dbReference>
<dbReference type="Proteomes" id="UP000198287">
    <property type="component" value="Unassembled WGS sequence"/>
</dbReference>
<comment type="caution">
    <text evidence="7">The sequence shown here is derived from an EMBL/GenBank/DDBJ whole genome shotgun (WGS) entry which is preliminary data.</text>
</comment>
<gene>
    <name evidence="7" type="ORF">Fcan01_19538</name>
</gene>
<evidence type="ECO:0000256" key="5">
    <source>
        <dbReference type="SAM" id="MobiDB-lite"/>
    </source>
</evidence>
<keyword evidence="2 4" id="KW-0863">Zinc-finger</keyword>
<feature type="region of interest" description="Disordered" evidence="5">
    <location>
        <begin position="15"/>
        <end position="74"/>
    </location>
</feature>
<reference evidence="7 8" key="1">
    <citation type="submission" date="2015-12" db="EMBL/GenBank/DDBJ databases">
        <title>The genome of Folsomia candida.</title>
        <authorList>
            <person name="Faddeeva A."/>
            <person name="Derks M.F."/>
            <person name="Anvar Y."/>
            <person name="Smit S."/>
            <person name="Van Straalen N."/>
            <person name="Roelofs D."/>
        </authorList>
    </citation>
    <scope>NUCLEOTIDE SEQUENCE [LARGE SCALE GENOMIC DNA]</scope>
    <source>
        <strain evidence="7 8">VU population</strain>
        <tissue evidence="7">Whole body</tissue>
    </source>
</reference>
<evidence type="ECO:0000256" key="2">
    <source>
        <dbReference type="ARBA" id="ARBA00022771"/>
    </source>
</evidence>
<dbReference type="AlphaFoldDB" id="A0A226DJ97"/>
<evidence type="ECO:0000313" key="8">
    <source>
        <dbReference type="Proteomes" id="UP000198287"/>
    </source>
</evidence>
<accession>A0A226DJ97</accession>
<dbReference type="GO" id="GO:0000981">
    <property type="term" value="F:DNA-binding transcription factor activity, RNA polymerase II-specific"/>
    <property type="evidence" value="ECO:0007669"/>
    <property type="project" value="TreeGrafter"/>
</dbReference>
<keyword evidence="8" id="KW-1185">Reference proteome</keyword>
<evidence type="ECO:0000256" key="3">
    <source>
        <dbReference type="ARBA" id="ARBA00022833"/>
    </source>
</evidence>
<dbReference type="PANTHER" id="PTHR23235">
    <property type="entry name" value="KRUEPPEL-LIKE TRANSCRIPTION FACTOR"/>
    <property type="match status" value="1"/>
</dbReference>
<feature type="region of interest" description="Disordered" evidence="5">
    <location>
        <begin position="89"/>
        <end position="166"/>
    </location>
</feature>
<evidence type="ECO:0000313" key="7">
    <source>
        <dbReference type="EMBL" id="OXA45612.1"/>
    </source>
</evidence>
<evidence type="ECO:0000256" key="1">
    <source>
        <dbReference type="ARBA" id="ARBA00022723"/>
    </source>
</evidence>
<keyword evidence="1" id="KW-0479">Metal-binding</keyword>
<sequence length="267" mass="28875">MSGETQVEVQLHHAIASHPAMSDPMTKLSLGGNGLHSSGGSTGDDSSGEEPTHRHHHHHHHVVLPKKIRLKEPKNISIKSTSSLISMICQAGGGGGSSSGSSSRDENLMDDQSPDGDDDCNSLKDGGGGSVGGGGERGGMTHSLTSGENSDDADADGEDHVGFHSSKSEKNCRLPIECDVCNMRFSNGANMRRHRMRHSGIKPFECKICQKRFFRKDHLAEHMATHSKLLPFRCPICNKVSGAKDSSVKLRCELIFKMNTLEVLKTW</sequence>
<dbReference type="FunFam" id="3.30.160.60:FF:000821">
    <property type="entry name" value="Zinc finger protein 524"/>
    <property type="match status" value="1"/>
</dbReference>
<dbReference type="OrthoDB" id="5576026at2759"/>
<dbReference type="SUPFAM" id="SSF57667">
    <property type="entry name" value="beta-beta-alpha zinc fingers"/>
    <property type="match status" value="1"/>
</dbReference>
<feature type="domain" description="C2H2-type" evidence="6">
    <location>
        <begin position="204"/>
        <end position="231"/>
    </location>
</feature>
<protein>
    <submittedName>
        <fullName evidence="7">Asparagine-rich zinc finger protein AZF1</fullName>
    </submittedName>
</protein>
<dbReference type="GO" id="GO:0000978">
    <property type="term" value="F:RNA polymerase II cis-regulatory region sequence-specific DNA binding"/>
    <property type="evidence" value="ECO:0007669"/>
    <property type="project" value="TreeGrafter"/>
</dbReference>
<dbReference type="PANTHER" id="PTHR23235:SF60">
    <property type="entry name" value="STRIPE, ISOFORM D"/>
    <property type="match status" value="1"/>
</dbReference>
<feature type="compositionally biased region" description="Basic residues" evidence="5">
    <location>
        <begin position="53"/>
        <end position="69"/>
    </location>
</feature>
<evidence type="ECO:0000256" key="4">
    <source>
        <dbReference type="PROSITE-ProRule" id="PRU00042"/>
    </source>
</evidence>